<reference evidence="1 2" key="1">
    <citation type="journal article" date="2020" name="Cell">
        <title>Large-Scale Comparative Analyses of Tick Genomes Elucidate Their Genetic Diversity and Vector Capacities.</title>
        <authorList>
            <consortium name="Tick Genome and Microbiome Consortium (TIGMIC)"/>
            <person name="Jia N."/>
            <person name="Wang J."/>
            <person name="Shi W."/>
            <person name="Du L."/>
            <person name="Sun Y."/>
            <person name="Zhan W."/>
            <person name="Jiang J.F."/>
            <person name="Wang Q."/>
            <person name="Zhang B."/>
            <person name="Ji P."/>
            <person name="Bell-Sakyi L."/>
            <person name="Cui X.M."/>
            <person name="Yuan T.T."/>
            <person name="Jiang B.G."/>
            <person name="Yang W.F."/>
            <person name="Lam T.T."/>
            <person name="Chang Q.C."/>
            <person name="Ding S.J."/>
            <person name="Wang X.J."/>
            <person name="Zhu J.G."/>
            <person name="Ruan X.D."/>
            <person name="Zhao L."/>
            <person name="Wei J.T."/>
            <person name="Ye R.Z."/>
            <person name="Que T.C."/>
            <person name="Du C.H."/>
            <person name="Zhou Y.H."/>
            <person name="Cheng J.X."/>
            <person name="Dai P.F."/>
            <person name="Guo W.B."/>
            <person name="Han X.H."/>
            <person name="Huang E.J."/>
            <person name="Li L.F."/>
            <person name="Wei W."/>
            <person name="Gao Y.C."/>
            <person name="Liu J.Z."/>
            <person name="Shao H.Z."/>
            <person name="Wang X."/>
            <person name="Wang C.C."/>
            <person name="Yang T.C."/>
            <person name="Huo Q.B."/>
            <person name="Li W."/>
            <person name="Chen H.Y."/>
            <person name="Chen S.E."/>
            <person name="Zhou L.G."/>
            <person name="Ni X.B."/>
            <person name="Tian J.H."/>
            <person name="Sheng Y."/>
            <person name="Liu T."/>
            <person name="Pan Y.S."/>
            <person name="Xia L.Y."/>
            <person name="Li J."/>
            <person name="Zhao F."/>
            <person name="Cao W.C."/>
        </authorList>
    </citation>
    <scope>NUCLEOTIDE SEQUENCE [LARGE SCALE GENOMIC DNA]</scope>
    <source>
        <strain evidence="1">Iper-2018</strain>
    </source>
</reference>
<sequence length="164" mass="17797">MPFSAFVPTMTDSRSLSKAALRRLVRDDAPGVVARCRERPLHADFLVLLVRQVLGSKSRLFDTDSVGRQESRANLIIEVDAICEDTRVRRSVVKRSHQPHHLKKDETPQRGNGLGVSRCLRCLLAGHPRAGSSVAVPHCGDVTGIRAADLAPASSGESSQPSAR</sequence>
<keyword evidence="2" id="KW-1185">Reference proteome</keyword>
<name>A0AC60QEL8_IXOPE</name>
<comment type="caution">
    <text evidence="1">The sequence shown here is derived from an EMBL/GenBank/DDBJ whole genome shotgun (WGS) entry which is preliminary data.</text>
</comment>
<gene>
    <name evidence="1" type="ORF">HPB47_020684</name>
</gene>
<accession>A0AC60QEL8</accession>
<evidence type="ECO:0000313" key="1">
    <source>
        <dbReference type="EMBL" id="KAG0432613.1"/>
    </source>
</evidence>
<dbReference type="EMBL" id="JABSTQ010009134">
    <property type="protein sequence ID" value="KAG0432613.1"/>
    <property type="molecule type" value="Genomic_DNA"/>
</dbReference>
<proteinExistence type="predicted"/>
<dbReference type="Proteomes" id="UP000805193">
    <property type="component" value="Unassembled WGS sequence"/>
</dbReference>
<protein>
    <submittedName>
        <fullName evidence="1">Uncharacterized protein</fullName>
    </submittedName>
</protein>
<evidence type="ECO:0000313" key="2">
    <source>
        <dbReference type="Proteomes" id="UP000805193"/>
    </source>
</evidence>
<organism evidence="1 2">
    <name type="scientific">Ixodes persulcatus</name>
    <name type="common">Taiga tick</name>
    <dbReference type="NCBI Taxonomy" id="34615"/>
    <lineage>
        <taxon>Eukaryota</taxon>
        <taxon>Metazoa</taxon>
        <taxon>Ecdysozoa</taxon>
        <taxon>Arthropoda</taxon>
        <taxon>Chelicerata</taxon>
        <taxon>Arachnida</taxon>
        <taxon>Acari</taxon>
        <taxon>Parasitiformes</taxon>
        <taxon>Ixodida</taxon>
        <taxon>Ixodoidea</taxon>
        <taxon>Ixodidae</taxon>
        <taxon>Ixodinae</taxon>
        <taxon>Ixodes</taxon>
    </lineage>
</organism>